<sequence length="625" mass="68353">MAPRDLRPSVEFINVPGWDASPLYHHSATATAAGRLVFTSGVVGAKDGQIVKELGPQVKQAFENLASTLAASGARLVDVLHLRFYVVNWRWTETETLVKEWMDLVGHKPPTALVPVPKLFEDGVFLEMEAVAAIGGCQKTWSKPGPSDLGLQAPPTKIDVIVVGGGFSGVQAAYDLHKSGLGVIILEATHRIGGRSKTIKLASGPGYTELGATWINKTTQPKIYAHTLRLGLTLIEQYNPPNALGVFQKRDGVVARAKVSDPAYSGPEFSKEETESVNKFLEAFQWELSENPDIDINNSSSYPTGEDLTVEEWAKTRQLGQMGEQAAAALCRANVGREAYEVGIHYWVDYVKSVGGLLSLISDDEAGAQNLFIKEGTSAIAQGLAAELKPGSVLVNSAVDEINQHGDQVLLTTVSGSRFLAKKVIMANPTNTYTKIKFTPPLPHAKRALVTQTQPGFYAKACITYAKPWWRELGLLGKFRSYHGPICFSWELSVFDLEAYTLALFIAGKAAEDWYKLTPIAREQAVFDHLRQFLEPEQRHLVDNVLEFNVGTWCEEEWMGGAPTSAMPPGLLSRYGEELRAPWKNIHFAGGETAREWKGYLEGALRAGSRAADEVISIMGSKGKL</sequence>
<dbReference type="EC" id="1.4.3.-" evidence="6"/>
<evidence type="ECO:0000256" key="6">
    <source>
        <dbReference type="RuleBase" id="RU362067"/>
    </source>
</evidence>
<dbReference type="Gene3D" id="3.90.660.10">
    <property type="match status" value="1"/>
</dbReference>
<dbReference type="AlphaFoldDB" id="A0AAV9NKM5"/>
<protein>
    <recommendedName>
        <fullName evidence="6">Amine oxidase</fullName>
        <ecNumber evidence="6">1.4.3.-</ecNumber>
    </recommendedName>
</protein>
<dbReference type="Proteomes" id="UP001358417">
    <property type="component" value="Unassembled WGS sequence"/>
</dbReference>
<dbReference type="InterPro" id="IPR036188">
    <property type="entry name" value="FAD/NAD-bd_sf"/>
</dbReference>
<dbReference type="GeneID" id="89975805"/>
<dbReference type="InterPro" id="IPR035959">
    <property type="entry name" value="RutC-like_sf"/>
</dbReference>
<keyword evidence="3 6" id="KW-0560">Oxidoreductase</keyword>
<evidence type="ECO:0000256" key="1">
    <source>
        <dbReference type="ARBA" id="ARBA00001974"/>
    </source>
</evidence>
<dbReference type="PANTHER" id="PTHR43563:SF14">
    <property type="entry name" value="AMINE OXIDASE"/>
    <property type="match status" value="1"/>
</dbReference>
<keyword evidence="9" id="KW-1185">Reference proteome</keyword>
<dbReference type="Pfam" id="PF01593">
    <property type="entry name" value="Amino_oxidase"/>
    <property type="match status" value="1"/>
</dbReference>
<dbReference type="RefSeq" id="XP_064710195.1">
    <property type="nucleotide sequence ID" value="XM_064851192.1"/>
</dbReference>
<dbReference type="EMBL" id="JAVRRD010000003">
    <property type="protein sequence ID" value="KAK5061098.1"/>
    <property type="molecule type" value="Genomic_DNA"/>
</dbReference>
<evidence type="ECO:0000256" key="3">
    <source>
        <dbReference type="ARBA" id="ARBA00023002"/>
    </source>
</evidence>
<comment type="similarity">
    <text evidence="2 6">Belongs to the flavin monoamine oxidase family.</text>
</comment>
<proteinExistence type="inferred from homology"/>
<feature type="binding site" evidence="5">
    <location>
        <position position="592"/>
    </location>
    <ligand>
        <name>FAD</name>
        <dbReference type="ChEBI" id="CHEBI:57692"/>
    </ligand>
</feature>
<keyword evidence="6" id="KW-0285">Flavoprotein</keyword>
<dbReference type="InterPro" id="IPR006175">
    <property type="entry name" value="YjgF/YER057c/UK114"/>
</dbReference>
<feature type="binding site" evidence="5">
    <location>
        <position position="505"/>
    </location>
    <ligand>
        <name>substrate</name>
    </ligand>
</feature>
<dbReference type="Gene3D" id="3.50.50.60">
    <property type="entry name" value="FAD/NAD(P)-binding domain"/>
    <property type="match status" value="1"/>
</dbReference>
<comment type="catalytic activity">
    <reaction evidence="4">
        <text>a secondary aliphatic amine + O2 + H2O = a primary amine + an aldehyde + H2O2</text>
        <dbReference type="Rhea" id="RHEA:26414"/>
        <dbReference type="ChEBI" id="CHEBI:15377"/>
        <dbReference type="ChEBI" id="CHEBI:15379"/>
        <dbReference type="ChEBI" id="CHEBI:16240"/>
        <dbReference type="ChEBI" id="CHEBI:17478"/>
        <dbReference type="ChEBI" id="CHEBI:58855"/>
        <dbReference type="ChEBI" id="CHEBI:65296"/>
        <dbReference type="EC" id="1.4.3.4"/>
    </reaction>
</comment>
<feature type="binding site" evidence="5">
    <location>
        <position position="399"/>
    </location>
    <ligand>
        <name>FAD</name>
        <dbReference type="ChEBI" id="CHEBI:57692"/>
    </ligand>
</feature>
<dbReference type="Pfam" id="PF01042">
    <property type="entry name" value="Ribonuc_L-PSP"/>
    <property type="match status" value="1"/>
</dbReference>
<dbReference type="GO" id="GO:0097621">
    <property type="term" value="F:monoamine oxidase activity"/>
    <property type="evidence" value="ECO:0007669"/>
    <property type="project" value="UniProtKB-EC"/>
</dbReference>
<feature type="binding site" evidence="5">
    <location>
        <position position="168"/>
    </location>
    <ligand>
        <name>FAD</name>
        <dbReference type="ChEBI" id="CHEBI:57692"/>
    </ligand>
</feature>
<feature type="binding site" evidence="5">
    <location>
        <begin position="187"/>
        <end position="188"/>
    </location>
    <ligand>
        <name>FAD</name>
        <dbReference type="ChEBI" id="CHEBI:57692"/>
    </ligand>
</feature>
<comment type="caution">
    <text evidence="8">The sequence shown here is derived from an EMBL/GenBank/DDBJ whole genome shotgun (WGS) entry which is preliminary data.</text>
</comment>
<dbReference type="SUPFAM" id="SSF51905">
    <property type="entry name" value="FAD/NAD(P)-binding domain"/>
    <property type="match status" value="1"/>
</dbReference>
<evidence type="ECO:0000256" key="4">
    <source>
        <dbReference type="ARBA" id="ARBA00048448"/>
    </source>
</evidence>
<dbReference type="SUPFAM" id="SSF54373">
    <property type="entry name" value="FAD-linked reductases, C-terminal domain"/>
    <property type="match status" value="1"/>
</dbReference>
<dbReference type="InterPro" id="IPR001613">
    <property type="entry name" value="Flavin_amine_oxidase"/>
</dbReference>
<evidence type="ECO:0000313" key="9">
    <source>
        <dbReference type="Proteomes" id="UP001358417"/>
    </source>
</evidence>
<reference evidence="8 9" key="1">
    <citation type="submission" date="2023-08" db="EMBL/GenBank/DDBJ databases">
        <title>Black Yeasts Isolated from many extreme environments.</title>
        <authorList>
            <person name="Coleine C."/>
            <person name="Stajich J.E."/>
            <person name="Selbmann L."/>
        </authorList>
    </citation>
    <scope>NUCLEOTIDE SEQUENCE [LARGE SCALE GENOMIC DNA]</scope>
    <source>
        <strain evidence="8 9">CCFEE 5792</strain>
    </source>
</reference>
<evidence type="ECO:0000259" key="7">
    <source>
        <dbReference type="Pfam" id="PF01593"/>
    </source>
</evidence>
<dbReference type="SUPFAM" id="SSF55298">
    <property type="entry name" value="YjgF-like"/>
    <property type="match status" value="1"/>
</dbReference>
<accession>A0AAV9NKM5</accession>
<gene>
    <name evidence="8" type="ORF">LTR84_007640</name>
</gene>
<dbReference type="PRINTS" id="PR00757">
    <property type="entry name" value="AMINEOXDASEF"/>
</dbReference>
<keyword evidence="6" id="KW-0274">FAD</keyword>
<feature type="domain" description="Amine oxidase" evidence="7">
    <location>
        <begin position="167"/>
        <end position="616"/>
    </location>
</feature>
<comment type="cofactor">
    <cofactor evidence="1 6">
        <name>FAD</name>
        <dbReference type="ChEBI" id="CHEBI:57692"/>
    </cofactor>
</comment>
<dbReference type="Gene3D" id="1.10.405.10">
    <property type="entry name" value="Guanine Nucleotide Dissociation Inhibitor, domain 1"/>
    <property type="match status" value="1"/>
</dbReference>
<dbReference type="InterPro" id="IPR050703">
    <property type="entry name" value="Flavin_MAO"/>
</dbReference>
<dbReference type="Gene3D" id="3.30.1330.40">
    <property type="entry name" value="RutC-like"/>
    <property type="match status" value="1"/>
</dbReference>
<name>A0AAV9NKM5_9EURO</name>
<organism evidence="8 9">
    <name type="scientific">Exophiala bonariae</name>
    <dbReference type="NCBI Taxonomy" id="1690606"/>
    <lineage>
        <taxon>Eukaryota</taxon>
        <taxon>Fungi</taxon>
        <taxon>Dikarya</taxon>
        <taxon>Ascomycota</taxon>
        <taxon>Pezizomycotina</taxon>
        <taxon>Eurotiomycetes</taxon>
        <taxon>Chaetothyriomycetidae</taxon>
        <taxon>Chaetothyriales</taxon>
        <taxon>Herpotrichiellaceae</taxon>
        <taxon>Exophiala</taxon>
    </lineage>
</organism>
<dbReference type="InterPro" id="IPR002937">
    <property type="entry name" value="Amino_oxidase"/>
</dbReference>
<evidence type="ECO:0000256" key="5">
    <source>
        <dbReference type="PIRSR" id="PIRSR601613-1"/>
    </source>
</evidence>
<evidence type="ECO:0000313" key="8">
    <source>
        <dbReference type="EMBL" id="KAK5061098.1"/>
    </source>
</evidence>
<evidence type="ECO:0000256" key="2">
    <source>
        <dbReference type="ARBA" id="ARBA00005995"/>
    </source>
</evidence>
<dbReference type="PANTHER" id="PTHR43563">
    <property type="entry name" value="AMINE OXIDASE"/>
    <property type="match status" value="1"/>
</dbReference>